<keyword evidence="2" id="KW-1185">Reference proteome</keyword>
<name>A0A847S9Z1_9BACT</name>
<dbReference type="Proteomes" id="UP000570474">
    <property type="component" value="Unassembled WGS sequence"/>
</dbReference>
<accession>A0A847S9Z1</accession>
<sequence length="211" mass="24393">MGEYVRYNRTEVKIGTVENMYYTSFQKFLQAYKSGHLKRCEGNDYPINYLLPENGNRFRFPFPDEDGLPFGEINGDYMRGLPVRYDPSKAHLIFGPDDTIQANCNEISIVQQRLVHRQSDGKLCLAVVYQGAERLARLEDDDSVKNLLAQIVKHHIASEPDADKKHFYRQVCLRILKGYHLHRNLKEDIRIIADTGKLKALPPKGQSKRKL</sequence>
<dbReference type="AlphaFoldDB" id="A0A847S9Z1"/>
<reference evidence="1 2" key="1">
    <citation type="submission" date="2020-04" db="EMBL/GenBank/DDBJ databases">
        <authorList>
            <person name="Yin C."/>
        </authorList>
    </citation>
    <scope>NUCLEOTIDE SEQUENCE [LARGE SCALE GENOMIC DNA]</scope>
    <source>
        <strain evidence="1 2">Ae27</strain>
    </source>
</reference>
<comment type="caution">
    <text evidence="1">The sequence shown here is derived from an EMBL/GenBank/DDBJ whole genome shotgun (WGS) entry which is preliminary data.</text>
</comment>
<dbReference type="RefSeq" id="WP_168874498.1">
    <property type="nucleotide sequence ID" value="NZ_JABAIA010000004.1"/>
</dbReference>
<organism evidence="1 2">
    <name type="scientific">Chitinophaga varians</name>
    <dbReference type="NCBI Taxonomy" id="2202339"/>
    <lineage>
        <taxon>Bacteria</taxon>
        <taxon>Pseudomonadati</taxon>
        <taxon>Bacteroidota</taxon>
        <taxon>Chitinophagia</taxon>
        <taxon>Chitinophagales</taxon>
        <taxon>Chitinophagaceae</taxon>
        <taxon>Chitinophaga</taxon>
    </lineage>
</organism>
<gene>
    <name evidence="1" type="ORF">HGH92_29775</name>
</gene>
<dbReference type="EMBL" id="JABAIA010000004">
    <property type="protein sequence ID" value="NLR68531.1"/>
    <property type="molecule type" value="Genomic_DNA"/>
</dbReference>
<evidence type="ECO:0000313" key="1">
    <source>
        <dbReference type="EMBL" id="NLR68531.1"/>
    </source>
</evidence>
<evidence type="ECO:0000313" key="2">
    <source>
        <dbReference type="Proteomes" id="UP000570474"/>
    </source>
</evidence>
<proteinExistence type="predicted"/>
<protein>
    <submittedName>
        <fullName evidence="1">Uncharacterized protein</fullName>
    </submittedName>
</protein>